<evidence type="ECO:0000256" key="2">
    <source>
        <dbReference type="ARBA" id="ARBA00022857"/>
    </source>
</evidence>
<accession>A0A074WZG6</accession>
<protein>
    <submittedName>
        <fullName evidence="4">Nor-1</fullName>
    </submittedName>
</protein>
<dbReference type="GeneID" id="25413388"/>
<sequence>MSYTILISGANSGLGLSLLERYLSRPDTTVIATVRDPTKQQSLHDIPKASGSKLIIVKVESRSDTDALEAVSSISNQGINHLDVVIANAGYYTPPADPKVAKITAKDLLEHVDVNTAGPIRLFQATLPLLQKAEKPIFAYMSSMAGSIGATGDVPFSAGVYGASKAASNFLVRRAHAEHPELIIFAMHPGAVATVGALKVVESMGMADLVDNPDVFTTLEKSTTGMVERIDTATREETSGKFLSFDGSALPW</sequence>
<dbReference type="AlphaFoldDB" id="A0A074WZG6"/>
<comment type="similarity">
    <text evidence="1">Belongs to the short-chain dehydrogenases/reductases (SDR) family.</text>
</comment>
<dbReference type="PANTHER" id="PTHR43544">
    <property type="entry name" value="SHORT-CHAIN DEHYDROGENASE/REDUCTASE"/>
    <property type="match status" value="1"/>
</dbReference>
<keyword evidence="2" id="KW-0521">NADP</keyword>
<dbReference type="Pfam" id="PF00106">
    <property type="entry name" value="adh_short"/>
    <property type="match status" value="1"/>
</dbReference>
<dbReference type="HOGENOM" id="CLU_010194_9_1_1"/>
<gene>
    <name evidence="4" type="ORF">M436DRAFT_62554</name>
</gene>
<dbReference type="Gene3D" id="3.40.50.720">
    <property type="entry name" value="NAD(P)-binding Rossmann-like Domain"/>
    <property type="match status" value="1"/>
</dbReference>
<reference evidence="4 5" key="1">
    <citation type="journal article" date="2014" name="BMC Genomics">
        <title>Genome sequencing of four Aureobasidium pullulans varieties: biotechnological potential, stress tolerance, and description of new species.</title>
        <authorList>
            <person name="Gostin Ar C."/>
            <person name="Ohm R.A."/>
            <person name="Kogej T."/>
            <person name="Sonjak S."/>
            <person name="Turk M."/>
            <person name="Zajc J."/>
            <person name="Zalar P."/>
            <person name="Grube M."/>
            <person name="Sun H."/>
            <person name="Han J."/>
            <person name="Sharma A."/>
            <person name="Chiniquy J."/>
            <person name="Ngan C.Y."/>
            <person name="Lipzen A."/>
            <person name="Barry K."/>
            <person name="Grigoriev I.V."/>
            <person name="Gunde-Cimerman N."/>
        </authorList>
    </citation>
    <scope>NUCLEOTIDE SEQUENCE [LARGE SCALE GENOMIC DNA]</scope>
    <source>
        <strain evidence="4 5">CBS 147.97</strain>
    </source>
</reference>
<dbReference type="RefSeq" id="XP_013429199.1">
    <property type="nucleotide sequence ID" value="XM_013573745.1"/>
</dbReference>
<keyword evidence="3" id="KW-0560">Oxidoreductase</keyword>
<dbReference type="InterPro" id="IPR051468">
    <property type="entry name" value="Fungal_SecMetab_SDRs"/>
</dbReference>
<dbReference type="InterPro" id="IPR036291">
    <property type="entry name" value="NAD(P)-bd_dom_sf"/>
</dbReference>
<evidence type="ECO:0000313" key="4">
    <source>
        <dbReference type="EMBL" id="KEQ75152.1"/>
    </source>
</evidence>
<dbReference type="SUPFAM" id="SSF51735">
    <property type="entry name" value="NAD(P)-binding Rossmann-fold domains"/>
    <property type="match status" value="1"/>
</dbReference>
<organism evidence="4 5">
    <name type="scientific">Aureobasidium namibiae CBS 147.97</name>
    <dbReference type="NCBI Taxonomy" id="1043004"/>
    <lineage>
        <taxon>Eukaryota</taxon>
        <taxon>Fungi</taxon>
        <taxon>Dikarya</taxon>
        <taxon>Ascomycota</taxon>
        <taxon>Pezizomycotina</taxon>
        <taxon>Dothideomycetes</taxon>
        <taxon>Dothideomycetidae</taxon>
        <taxon>Dothideales</taxon>
        <taxon>Saccotheciaceae</taxon>
        <taxon>Aureobasidium</taxon>
    </lineage>
</organism>
<dbReference type="OrthoDB" id="9876299at2759"/>
<name>A0A074WZG6_9PEZI</name>
<evidence type="ECO:0000256" key="3">
    <source>
        <dbReference type="ARBA" id="ARBA00023002"/>
    </source>
</evidence>
<dbReference type="PRINTS" id="PR00081">
    <property type="entry name" value="GDHRDH"/>
</dbReference>
<dbReference type="CDD" id="cd05325">
    <property type="entry name" value="carb_red_sniffer_like_SDR_c"/>
    <property type="match status" value="1"/>
</dbReference>
<dbReference type="GO" id="GO:0016491">
    <property type="term" value="F:oxidoreductase activity"/>
    <property type="evidence" value="ECO:0007669"/>
    <property type="project" value="UniProtKB-KW"/>
</dbReference>
<dbReference type="EMBL" id="KL584706">
    <property type="protein sequence ID" value="KEQ75152.1"/>
    <property type="molecule type" value="Genomic_DNA"/>
</dbReference>
<dbReference type="PANTHER" id="PTHR43544:SF7">
    <property type="entry name" value="NADB-LER2"/>
    <property type="match status" value="1"/>
</dbReference>
<keyword evidence="5" id="KW-1185">Reference proteome</keyword>
<proteinExistence type="inferred from homology"/>
<dbReference type="Proteomes" id="UP000027730">
    <property type="component" value="Unassembled WGS sequence"/>
</dbReference>
<dbReference type="InterPro" id="IPR002347">
    <property type="entry name" value="SDR_fam"/>
</dbReference>
<dbReference type="GO" id="GO:0005737">
    <property type="term" value="C:cytoplasm"/>
    <property type="evidence" value="ECO:0007669"/>
    <property type="project" value="TreeGrafter"/>
</dbReference>
<evidence type="ECO:0000313" key="5">
    <source>
        <dbReference type="Proteomes" id="UP000027730"/>
    </source>
</evidence>
<evidence type="ECO:0000256" key="1">
    <source>
        <dbReference type="ARBA" id="ARBA00006484"/>
    </source>
</evidence>